<dbReference type="OrthoDB" id="2372097at2"/>
<protein>
    <submittedName>
        <fullName evidence="3">Germination protein YpeB</fullName>
    </submittedName>
</protein>
<dbReference type="STRING" id="1122930.SAMN02745168_0467"/>
<evidence type="ECO:0000313" key="3">
    <source>
        <dbReference type="EMBL" id="SMC36256.1"/>
    </source>
</evidence>
<dbReference type="RefSeq" id="WP_084233109.1">
    <property type="nucleotide sequence ID" value="NZ_FWXW01000001.1"/>
</dbReference>
<organism evidence="3 4">
    <name type="scientific">Papillibacter cinnamivorans DSM 12816</name>
    <dbReference type="NCBI Taxonomy" id="1122930"/>
    <lineage>
        <taxon>Bacteria</taxon>
        <taxon>Bacillati</taxon>
        <taxon>Bacillota</taxon>
        <taxon>Clostridia</taxon>
        <taxon>Eubacteriales</taxon>
        <taxon>Oscillospiraceae</taxon>
        <taxon>Papillibacter</taxon>
    </lineage>
</organism>
<dbReference type="Pfam" id="PF20769">
    <property type="entry name" value="YPEB_N"/>
    <property type="match status" value="1"/>
</dbReference>
<dbReference type="EMBL" id="FWXW01000001">
    <property type="protein sequence ID" value="SMC36256.1"/>
    <property type="molecule type" value="Genomic_DNA"/>
</dbReference>
<name>A0A1W1YJF2_9FIRM</name>
<dbReference type="Pfam" id="PF14620">
    <property type="entry name" value="YPEB_PepSY1-2"/>
    <property type="match status" value="1"/>
</dbReference>
<evidence type="ECO:0000313" key="4">
    <source>
        <dbReference type="Proteomes" id="UP000192790"/>
    </source>
</evidence>
<gene>
    <name evidence="3" type="ORF">SAMN02745168_0467</name>
</gene>
<dbReference type="InterPro" id="IPR014239">
    <property type="entry name" value="YpeB_PepSY1-2"/>
</dbReference>
<dbReference type="AlphaFoldDB" id="A0A1W1YJF2"/>
<dbReference type="NCBIfam" id="TIGR02889">
    <property type="entry name" value="spore_YpeB"/>
    <property type="match status" value="1"/>
</dbReference>
<dbReference type="GO" id="GO:0009847">
    <property type="term" value="P:spore germination"/>
    <property type="evidence" value="ECO:0007669"/>
    <property type="project" value="InterPro"/>
</dbReference>
<evidence type="ECO:0000259" key="2">
    <source>
        <dbReference type="Pfam" id="PF20769"/>
    </source>
</evidence>
<feature type="domain" description="Sporulation protein YpeB N-terminal" evidence="2">
    <location>
        <begin position="36"/>
        <end position="169"/>
    </location>
</feature>
<dbReference type="InterPro" id="IPR048402">
    <property type="entry name" value="YpeB_N"/>
</dbReference>
<proteinExistence type="predicted"/>
<reference evidence="3 4" key="1">
    <citation type="submission" date="2017-04" db="EMBL/GenBank/DDBJ databases">
        <authorList>
            <person name="Afonso C.L."/>
            <person name="Miller P.J."/>
            <person name="Scott M.A."/>
            <person name="Spackman E."/>
            <person name="Goraichik I."/>
            <person name="Dimitrov K.M."/>
            <person name="Suarez D.L."/>
            <person name="Swayne D.E."/>
        </authorList>
    </citation>
    <scope>NUCLEOTIDE SEQUENCE [LARGE SCALE GENOMIC DNA]</scope>
    <source>
        <strain evidence="3 4">DSM 12816</strain>
    </source>
</reference>
<accession>A0A1W1YJF2</accession>
<dbReference type="Proteomes" id="UP000192790">
    <property type="component" value="Unassembled WGS sequence"/>
</dbReference>
<sequence length="457" mass="49784">MKGRRMGRRAAVRVIAYIAAAFAVTAGIAWSNYAQAQYYKLQLNNTYQRAFAELTTNMSELDTALQKGLYATTPAMAASLCTEIYGKATAAQMAVSQLSYSHVTLENTASFLSTVGDYAYVLSKNAASGAVFGETEENALRTLADSSAVLAQNLQDLQQDINSGVITLEELNRAQSQLSSAEAEATSSTLDNSFRLMESEFPEMPTLIYDGPFSEHIETMEPLFLQDKDEVTDAEAMKAAAEFLGIPEDKFRLDGESEGKLPTYLFSVDEQGSEISLEVTKRGGVVLNLCNSRAVPSTDIRTEDAVAIAKDFLTSNGMDSMKESYYTLQGNIITINFAYVQDGVICYPDLVKVALAMDDGGIIGYDAKGYIMSHTARSIPAASVSEEEAKKLVASDLTVLAHQMTVIPTEGKYEIFCHEFKCETADGRHYIIYVNAVTGQQAKILILIESENGTLTM</sequence>
<feature type="domain" description="Sporulation protein YpeB PepSY1 and PepSY2" evidence="1">
    <location>
        <begin position="191"/>
        <end position="380"/>
    </location>
</feature>
<evidence type="ECO:0000259" key="1">
    <source>
        <dbReference type="Pfam" id="PF14620"/>
    </source>
</evidence>
<keyword evidence="4" id="KW-1185">Reference proteome</keyword>